<proteinExistence type="predicted"/>
<evidence type="ECO:0008006" key="3">
    <source>
        <dbReference type="Google" id="ProtNLM"/>
    </source>
</evidence>
<dbReference type="Gene3D" id="3.40.1000.10">
    <property type="entry name" value="Mog1/PsbP, alpha/beta/alpha sandwich"/>
    <property type="match status" value="1"/>
</dbReference>
<dbReference type="Proteomes" id="UP000195981">
    <property type="component" value="Unassembled WGS sequence"/>
</dbReference>
<gene>
    <name evidence="1" type="ORF">FM110_12895</name>
</gene>
<reference evidence="1 2" key="1">
    <citation type="submission" date="2017-02" db="EMBL/GenBank/DDBJ databases">
        <authorList>
            <person name="Peterson S.W."/>
        </authorList>
    </citation>
    <scope>NUCLEOTIDE SEQUENCE [LARGE SCALE GENOMIC DNA]</scope>
    <source>
        <strain evidence="1 2">CIP104813</strain>
    </source>
</reference>
<accession>A0A1X6X8K3</accession>
<name>A0A1X6X8K3_9MICO</name>
<evidence type="ECO:0000313" key="2">
    <source>
        <dbReference type="Proteomes" id="UP000195981"/>
    </source>
</evidence>
<dbReference type="EMBL" id="FWFG01000110">
    <property type="protein sequence ID" value="SLM95496.1"/>
    <property type="molecule type" value="Genomic_DNA"/>
</dbReference>
<organism evidence="1 2">
    <name type="scientific">Brachybacterium nesterenkovii</name>
    <dbReference type="NCBI Taxonomy" id="47847"/>
    <lineage>
        <taxon>Bacteria</taxon>
        <taxon>Bacillati</taxon>
        <taxon>Actinomycetota</taxon>
        <taxon>Actinomycetes</taxon>
        <taxon>Micrococcales</taxon>
        <taxon>Dermabacteraceae</taxon>
        <taxon>Brachybacterium</taxon>
    </lineage>
</organism>
<dbReference type="RefSeq" id="WP_087105150.1">
    <property type="nucleotide sequence ID" value="NZ_FWFG01000110.1"/>
</dbReference>
<sequence length="159" mass="16709">MPTTVTYPSAELPGPPRISLSLPDGWEILTVPGVQIAAAEPARDAGFRTNLVVSVQRAAAGTELSSVAADLARRTAELPAHEDLGTGELEIAGRSWLASEYGYTQAGADTVVQASRYCVLDRGSATDVVEVVGSCGAERADTQIEIIRGMQDSVRIDIP</sequence>
<keyword evidence="2" id="KW-1185">Reference proteome</keyword>
<dbReference type="OrthoDB" id="5146554at2"/>
<protein>
    <recommendedName>
        <fullName evidence="3">Lipoprotein LpqN</fullName>
    </recommendedName>
</protein>
<dbReference type="AlphaFoldDB" id="A0A1X6X8K3"/>
<evidence type="ECO:0000313" key="1">
    <source>
        <dbReference type="EMBL" id="SLM95496.1"/>
    </source>
</evidence>